<name>A0AAW1RVW0_9CHLO</name>
<organism evidence="1 2">
    <name type="scientific">Elliptochloris bilobata</name>
    <dbReference type="NCBI Taxonomy" id="381761"/>
    <lineage>
        <taxon>Eukaryota</taxon>
        <taxon>Viridiplantae</taxon>
        <taxon>Chlorophyta</taxon>
        <taxon>core chlorophytes</taxon>
        <taxon>Trebouxiophyceae</taxon>
        <taxon>Trebouxiophyceae incertae sedis</taxon>
        <taxon>Elliptochloris clade</taxon>
        <taxon>Elliptochloris</taxon>
    </lineage>
</organism>
<reference evidence="1 2" key="1">
    <citation type="journal article" date="2024" name="Nat. Commun.">
        <title>Phylogenomics reveals the evolutionary origins of lichenization in chlorophyte algae.</title>
        <authorList>
            <person name="Puginier C."/>
            <person name="Libourel C."/>
            <person name="Otte J."/>
            <person name="Skaloud P."/>
            <person name="Haon M."/>
            <person name="Grisel S."/>
            <person name="Petersen M."/>
            <person name="Berrin J.G."/>
            <person name="Delaux P.M."/>
            <person name="Dal Grande F."/>
            <person name="Keller J."/>
        </authorList>
    </citation>
    <scope>NUCLEOTIDE SEQUENCE [LARGE SCALE GENOMIC DNA]</scope>
    <source>
        <strain evidence="1 2">SAG 245.80</strain>
    </source>
</reference>
<comment type="caution">
    <text evidence="1">The sequence shown here is derived from an EMBL/GenBank/DDBJ whole genome shotgun (WGS) entry which is preliminary data.</text>
</comment>
<dbReference type="EMBL" id="JALJOU010000021">
    <property type="protein sequence ID" value="KAK9837467.1"/>
    <property type="molecule type" value="Genomic_DNA"/>
</dbReference>
<sequence length="330" mass="35085">MLEFGFLPGGPGRTIIASWECSPGSTVTERYGKLDSQRVVSIGDAYLGTQAWYNEARSSKPQTFAAAPAQDPTASSGSCDFCRWRELTAEDAWGRVENEHALTASNLFKYCQPAHGLVLFRRHDPLAFSAPELAGALAAASEWLRQAARAHPGAHHPLLLWNCLPRAGASQFHGHMQVALSQVPFPAELRLEAATRRYEGEAGAGRGGYLVGVRRAHAAAGLLRRHGPPGHGAWCYAALAPTKDAELVLHARSLACPALAALLFAALRALIDGLVVTAFNTAAINMRLDGAANGADSPVIVRLVSRGRGAASDVGALEVACLHACLDWTR</sequence>
<dbReference type="AlphaFoldDB" id="A0AAW1RVW0"/>
<proteinExistence type="predicted"/>
<accession>A0AAW1RVW0</accession>
<dbReference type="PANTHER" id="PTHR34714">
    <property type="entry name" value="EGF-LIKE DOMAIN-CONTAINING PROTEIN"/>
    <property type="match status" value="1"/>
</dbReference>
<dbReference type="Proteomes" id="UP001445335">
    <property type="component" value="Unassembled WGS sequence"/>
</dbReference>
<dbReference type="Gene3D" id="3.30.428.10">
    <property type="entry name" value="HIT-like"/>
    <property type="match status" value="1"/>
</dbReference>
<evidence type="ECO:0000313" key="2">
    <source>
        <dbReference type="Proteomes" id="UP001445335"/>
    </source>
</evidence>
<evidence type="ECO:0008006" key="3">
    <source>
        <dbReference type="Google" id="ProtNLM"/>
    </source>
</evidence>
<gene>
    <name evidence="1" type="ORF">WJX81_004534</name>
</gene>
<keyword evidence="2" id="KW-1185">Reference proteome</keyword>
<dbReference type="InterPro" id="IPR036265">
    <property type="entry name" value="HIT-like_sf"/>
</dbReference>
<evidence type="ECO:0000313" key="1">
    <source>
        <dbReference type="EMBL" id="KAK9837467.1"/>
    </source>
</evidence>
<dbReference type="SUPFAM" id="SSF54197">
    <property type="entry name" value="HIT-like"/>
    <property type="match status" value="1"/>
</dbReference>
<protein>
    <recommendedName>
        <fullName evidence="3">Galactose-1-phosphate uridyl transferase N-terminal domain-containing protein</fullName>
    </recommendedName>
</protein>
<dbReference type="PANTHER" id="PTHR34714:SF3">
    <property type="match status" value="1"/>
</dbReference>